<proteinExistence type="predicted"/>
<comment type="caution">
    <text evidence="1">The sequence shown here is derived from an EMBL/GenBank/DDBJ whole genome shotgun (WGS) entry which is preliminary data.</text>
</comment>
<dbReference type="PANTHER" id="PTHR34613:SF1">
    <property type="entry name" value="SLL6017 PROTEIN"/>
    <property type="match status" value="1"/>
</dbReference>
<evidence type="ECO:0000313" key="2">
    <source>
        <dbReference type="Proteomes" id="UP000677875"/>
    </source>
</evidence>
<dbReference type="Proteomes" id="UP000677875">
    <property type="component" value="Unassembled WGS sequence"/>
</dbReference>
<evidence type="ECO:0000313" key="1">
    <source>
        <dbReference type="EMBL" id="MBQ0828667.1"/>
    </source>
</evidence>
<dbReference type="PANTHER" id="PTHR34613">
    <property type="entry name" value="SLL0800 PROTEIN"/>
    <property type="match status" value="1"/>
</dbReference>
<gene>
    <name evidence="1" type="ORF">J5Y05_19500</name>
</gene>
<protein>
    <submittedName>
        <fullName evidence="1">Uncharacterized protein</fullName>
    </submittedName>
</protein>
<keyword evidence="2" id="KW-1185">Reference proteome</keyword>
<dbReference type="RefSeq" id="WP_210874310.1">
    <property type="nucleotide sequence ID" value="NZ_JAGPNL010000005.1"/>
</dbReference>
<sequence length="92" mass="10131">MVVTYFPGRGTVFEEAYNEGRAEGEAKGRAKGKAAGVLRVLEVRGIEVSEAERERITRCEDLTRLDDWLDRAGTVGRAEELFADEPEEDGAG</sequence>
<name>A0A940XJM1_9ACTN</name>
<dbReference type="AlphaFoldDB" id="A0A940XJM1"/>
<accession>A0A940XJM1</accession>
<reference evidence="1" key="1">
    <citation type="submission" date="2021-04" db="EMBL/GenBank/DDBJ databases">
        <title>Genome seq and assembly of Streptomyces sp. RG38.</title>
        <authorList>
            <person name="Chhetri G."/>
        </authorList>
    </citation>
    <scope>NUCLEOTIDE SEQUENCE</scope>
    <source>
        <strain evidence="1">RG38</strain>
    </source>
</reference>
<organism evidence="1 2">
    <name type="scientific">Streptomyces tagetis</name>
    <dbReference type="NCBI Taxonomy" id="2820809"/>
    <lineage>
        <taxon>Bacteria</taxon>
        <taxon>Bacillati</taxon>
        <taxon>Actinomycetota</taxon>
        <taxon>Actinomycetes</taxon>
        <taxon>Kitasatosporales</taxon>
        <taxon>Streptomycetaceae</taxon>
        <taxon>Streptomyces</taxon>
    </lineage>
</organism>
<dbReference type="EMBL" id="JAGPNL010000005">
    <property type="protein sequence ID" value="MBQ0828667.1"/>
    <property type="molecule type" value="Genomic_DNA"/>
</dbReference>